<dbReference type="FunFam" id="2.70.70.10:FF:000001">
    <property type="entry name" value="PTS system glucose-specific IIA component"/>
    <property type="match status" value="1"/>
</dbReference>
<dbReference type="AlphaFoldDB" id="A0AAW5C310"/>
<dbReference type="GO" id="GO:0090589">
    <property type="term" value="F:protein-phosphocysteine-trehalose phosphotransferase system transporter activity"/>
    <property type="evidence" value="ECO:0007669"/>
    <property type="project" value="TreeGrafter"/>
</dbReference>
<evidence type="ECO:0000256" key="2">
    <source>
        <dbReference type="ARBA" id="ARBA00022448"/>
    </source>
</evidence>
<dbReference type="GO" id="GO:0015771">
    <property type="term" value="P:trehalose transport"/>
    <property type="evidence" value="ECO:0007669"/>
    <property type="project" value="TreeGrafter"/>
</dbReference>
<dbReference type="Proteomes" id="UP000669239">
    <property type="component" value="Unassembled WGS sequence"/>
</dbReference>
<keyword evidence="5 16" id="KW-0808">Transferase</keyword>
<dbReference type="EMBL" id="JAAITT010000068">
    <property type="protein sequence ID" value="NSJ52360.1"/>
    <property type="molecule type" value="Genomic_DNA"/>
</dbReference>
<dbReference type="SUPFAM" id="SSF51261">
    <property type="entry name" value="Duplicated hybrid motif"/>
    <property type="match status" value="1"/>
</dbReference>
<dbReference type="Pfam" id="PF02378">
    <property type="entry name" value="PTS_EIIC"/>
    <property type="match status" value="1"/>
</dbReference>
<evidence type="ECO:0000256" key="1">
    <source>
        <dbReference type="ARBA" id="ARBA00004651"/>
    </source>
</evidence>
<evidence type="ECO:0000256" key="11">
    <source>
        <dbReference type="PROSITE-ProRule" id="PRU00421"/>
    </source>
</evidence>
<dbReference type="InterPro" id="IPR050558">
    <property type="entry name" value="PTS_Sugar-Specific_Components"/>
</dbReference>
<dbReference type="GeneID" id="97207586"/>
<dbReference type="GO" id="GO:0009401">
    <property type="term" value="P:phosphoenolpyruvate-dependent sugar phosphotransferase system"/>
    <property type="evidence" value="ECO:0007669"/>
    <property type="project" value="UniProtKB-KW"/>
</dbReference>
<keyword evidence="7 12" id="KW-0812">Transmembrane</keyword>
<sequence length="629" mass="67701">MSNQELAARIIELIGGNSNISRAAHCMTRLRLNLYNNDLIQLKEIESLKGVLGAQMQNQQLQIIIGPQVGSLYNEIAAQANLNPAADAPKTNQKLFTRFLDILSGIFLPVIPAIAGAGMLKAIIALLKAANLVQVDSYTFQLFNMMADCIFYFLPFFLAVSSAKIFKTNATLAVALAAAILHPTFTAFVSAGDVTAIEFFGLPVRLVNYSYSVIPIVLSVWILSYVYRFVDKHMPNILKVIFTPTVVLLIMVPLELVVLGPLGSYAGSALTSFITYLFSVNAFIAGFVMSLIRPLTVMTGMHQGFTPVVFQNLAELGYDMLLPTMMMSTMAQFGATAAMYFRVKNREKKSLIVSASFSAIMGITEPALYGVLISYKKAFFAACLGGALGGGYISMTHFHLLSFASSSIVSLPLYFQSNVSNVLIAIAISIVSAFALTLVLEKTDTAADSSTFCGYTDTSQASVDPLPADFAAPAAPLLHSAVITAPVSGRITPLSEVPDNTFASGILGDGFAIMPTDGTIHAPVDGTVTALYSSKHAIGITGPDGLEVLVHIGLNTVQLEGRYFEAYVKSGDNVKKGQKLITFDLSAIEKEYNPITPVLVLNSNKKLDFMKKMNDAVTANTDVLQVQFE</sequence>
<feature type="domain" description="PTS EIIA type-1" evidence="13">
    <location>
        <begin position="499"/>
        <end position="602"/>
    </location>
</feature>
<evidence type="ECO:0000256" key="7">
    <source>
        <dbReference type="ARBA" id="ARBA00022692"/>
    </source>
</evidence>
<keyword evidence="2" id="KW-0813">Transport</keyword>
<feature type="transmembrane region" description="Helical" evidence="12">
    <location>
        <begin position="99"/>
        <end position="126"/>
    </location>
</feature>
<dbReference type="Proteomes" id="UP001299608">
    <property type="component" value="Unassembled WGS sequence"/>
</dbReference>
<feature type="domain" description="PTS EIIB type-1" evidence="14">
    <location>
        <begin position="4"/>
        <end position="86"/>
    </location>
</feature>
<evidence type="ECO:0000259" key="15">
    <source>
        <dbReference type="PROSITE" id="PS51103"/>
    </source>
</evidence>
<keyword evidence="6" id="KW-0598">Phosphotransferase system</keyword>
<feature type="transmembrane region" description="Helical" evidence="12">
    <location>
        <begin position="265"/>
        <end position="288"/>
    </location>
</feature>
<evidence type="ECO:0000256" key="8">
    <source>
        <dbReference type="ARBA" id="ARBA00022777"/>
    </source>
</evidence>
<evidence type="ECO:0000256" key="3">
    <source>
        <dbReference type="ARBA" id="ARBA00022475"/>
    </source>
</evidence>
<dbReference type="PROSITE" id="PS51103">
    <property type="entry name" value="PTS_EIIC_TYPE_1"/>
    <property type="match status" value="1"/>
</dbReference>
<dbReference type="PROSITE" id="PS51093">
    <property type="entry name" value="PTS_EIIA_TYPE_1"/>
    <property type="match status" value="1"/>
</dbReference>
<evidence type="ECO:0000256" key="12">
    <source>
        <dbReference type="SAM" id="Phobius"/>
    </source>
</evidence>
<keyword evidence="3" id="KW-1003">Cell membrane</keyword>
<feature type="transmembrane region" description="Helical" evidence="12">
    <location>
        <begin position="378"/>
        <end position="401"/>
    </location>
</feature>
<dbReference type="PROSITE" id="PS01035">
    <property type="entry name" value="PTS_EIIB_TYPE_1_CYS"/>
    <property type="match status" value="1"/>
</dbReference>
<dbReference type="CDD" id="cd00212">
    <property type="entry name" value="PTS_IIB_glc"/>
    <property type="match status" value="1"/>
</dbReference>
<feature type="transmembrane region" description="Helical" evidence="12">
    <location>
        <begin position="138"/>
        <end position="158"/>
    </location>
</feature>
<keyword evidence="9 12" id="KW-1133">Transmembrane helix</keyword>
<dbReference type="InterPro" id="IPR001127">
    <property type="entry name" value="PTS_EIIA_1_perm"/>
</dbReference>
<feature type="transmembrane region" description="Helical" evidence="12">
    <location>
        <begin position="352"/>
        <end position="372"/>
    </location>
</feature>
<evidence type="ECO:0000259" key="13">
    <source>
        <dbReference type="PROSITE" id="PS51093"/>
    </source>
</evidence>
<feature type="transmembrane region" description="Helical" evidence="12">
    <location>
        <begin position="422"/>
        <end position="440"/>
    </location>
</feature>
<keyword evidence="10 12" id="KW-0472">Membrane</keyword>
<evidence type="ECO:0000256" key="10">
    <source>
        <dbReference type="ARBA" id="ARBA00023136"/>
    </source>
</evidence>
<evidence type="ECO:0000313" key="17">
    <source>
        <dbReference type="EMBL" id="NSJ52360.1"/>
    </source>
</evidence>
<dbReference type="Gene3D" id="3.30.1360.60">
    <property type="entry name" value="Glucose permease domain IIB"/>
    <property type="match status" value="1"/>
</dbReference>
<dbReference type="InterPro" id="IPR013013">
    <property type="entry name" value="PTS_EIIC_1"/>
</dbReference>
<dbReference type="PANTHER" id="PTHR30175:SF1">
    <property type="entry name" value="PTS SYSTEM ARBUTIN-, CELLOBIOSE-, AND SALICIN-SPECIFIC EIIBC COMPONENT-RELATED"/>
    <property type="match status" value="1"/>
</dbReference>
<keyword evidence="18" id="KW-1185">Reference proteome</keyword>
<evidence type="ECO:0000313" key="18">
    <source>
        <dbReference type="Proteomes" id="UP000669239"/>
    </source>
</evidence>
<dbReference type="EMBL" id="JAKNGE010000038">
    <property type="protein sequence ID" value="MCG4748487.1"/>
    <property type="molecule type" value="Genomic_DNA"/>
</dbReference>
<feature type="active site" description="Phosphocysteine intermediate; for EIIB activity" evidence="11">
    <location>
        <position position="26"/>
    </location>
</feature>
<evidence type="ECO:0000313" key="19">
    <source>
        <dbReference type="Proteomes" id="UP001299608"/>
    </source>
</evidence>
<dbReference type="Pfam" id="PF00367">
    <property type="entry name" value="PTS_EIIB"/>
    <property type="match status" value="1"/>
</dbReference>
<keyword evidence="8" id="KW-0418">Kinase</keyword>
<feature type="transmembrane region" description="Helical" evidence="12">
    <location>
        <begin position="320"/>
        <end position="340"/>
    </location>
</feature>
<evidence type="ECO:0000313" key="16">
    <source>
        <dbReference type="EMBL" id="MCG4748487.1"/>
    </source>
</evidence>
<dbReference type="PROSITE" id="PS51098">
    <property type="entry name" value="PTS_EIIB_TYPE_1"/>
    <property type="match status" value="1"/>
</dbReference>
<dbReference type="Pfam" id="PF00358">
    <property type="entry name" value="PTS_EIIA_1"/>
    <property type="match status" value="1"/>
</dbReference>
<evidence type="ECO:0000259" key="14">
    <source>
        <dbReference type="PROSITE" id="PS51098"/>
    </source>
</evidence>
<dbReference type="InterPro" id="IPR036878">
    <property type="entry name" value="Glu_permease_IIB"/>
</dbReference>
<gene>
    <name evidence="17" type="ORF">G5B36_27290</name>
    <name evidence="16" type="ORF">L0N08_24015</name>
</gene>
<dbReference type="InterPro" id="IPR003352">
    <property type="entry name" value="PTS_EIIC"/>
</dbReference>
<keyword evidence="4" id="KW-0762">Sugar transport</keyword>
<protein>
    <submittedName>
        <fullName evidence="16">Beta-glucoside-specific PTS transporter subunit IIABC</fullName>
        <ecNumber evidence="16">2.7.1.-</ecNumber>
    </submittedName>
    <submittedName>
        <fullName evidence="17">PTS transporter subunit EIIC</fullName>
    </submittedName>
</protein>
<dbReference type="EC" id="2.7.1.-" evidence="16"/>
<reference evidence="17" key="2">
    <citation type="submission" date="2020-02" db="EMBL/GenBank/DDBJ databases">
        <authorList>
            <person name="Littmann E."/>
            <person name="Sorbara M."/>
        </authorList>
    </citation>
    <scope>NUCLEOTIDE SEQUENCE</scope>
    <source>
        <strain evidence="17">MSK.1.17</strain>
    </source>
</reference>
<comment type="subcellular location">
    <subcellularLocation>
        <location evidence="1">Cell membrane</location>
        <topology evidence="1">Multi-pass membrane protein</topology>
    </subcellularLocation>
</comment>
<proteinExistence type="predicted"/>
<evidence type="ECO:0000256" key="6">
    <source>
        <dbReference type="ARBA" id="ARBA00022683"/>
    </source>
</evidence>
<comment type="caution">
    <text evidence="16">The sequence shown here is derived from an EMBL/GenBank/DDBJ whole genome shotgun (WGS) entry which is preliminary data.</text>
</comment>
<reference evidence="17 18" key="1">
    <citation type="journal article" date="2020" name="Cell Host Microbe">
        <title>Functional and Genomic Variation between Human-Derived Isolates of Lachnospiraceae Reveals Inter- and Intra-Species Diversity.</title>
        <authorList>
            <person name="Sorbara M.T."/>
            <person name="Littmann E.R."/>
            <person name="Fontana E."/>
            <person name="Moody T.U."/>
            <person name="Kohout C.E."/>
            <person name="Gjonbalaj M."/>
            <person name="Eaton V."/>
            <person name="Seok R."/>
            <person name="Leiner I.M."/>
            <person name="Pamer E.G."/>
        </authorList>
    </citation>
    <scope>NUCLEOTIDE SEQUENCE [LARGE SCALE GENOMIC DNA]</scope>
    <source>
        <strain evidence="17 18">MSK.1.17</strain>
    </source>
</reference>
<dbReference type="NCBIfam" id="TIGR00830">
    <property type="entry name" value="PTBA"/>
    <property type="match status" value="1"/>
</dbReference>
<dbReference type="InterPro" id="IPR018113">
    <property type="entry name" value="PTrfase_EIIB_Cys"/>
</dbReference>
<organism evidence="16 19">
    <name type="scientific">Enterocloster aldenensis</name>
    <dbReference type="NCBI Taxonomy" id="358742"/>
    <lineage>
        <taxon>Bacteria</taxon>
        <taxon>Bacillati</taxon>
        <taxon>Bacillota</taxon>
        <taxon>Clostridia</taxon>
        <taxon>Lachnospirales</taxon>
        <taxon>Lachnospiraceae</taxon>
        <taxon>Enterocloster</taxon>
    </lineage>
</organism>
<evidence type="ECO:0000256" key="4">
    <source>
        <dbReference type="ARBA" id="ARBA00022597"/>
    </source>
</evidence>
<dbReference type="GO" id="GO:0005886">
    <property type="term" value="C:plasma membrane"/>
    <property type="evidence" value="ECO:0007669"/>
    <property type="project" value="UniProtKB-SubCell"/>
</dbReference>
<dbReference type="GO" id="GO:0016301">
    <property type="term" value="F:kinase activity"/>
    <property type="evidence" value="ECO:0007669"/>
    <property type="project" value="UniProtKB-KW"/>
</dbReference>
<dbReference type="InterPro" id="IPR011055">
    <property type="entry name" value="Dup_hybrid_motif"/>
</dbReference>
<dbReference type="SUPFAM" id="SSF55604">
    <property type="entry name" value="Glucose permease domain IIB"/>
    <property type="match status" value="1"/>
</dbReference>
<dbReference type="NCBIfam" id="TIGR01995">
    <property type="entry name" value="PTS-II-ABC-beta"/>
    <property type="match status" value="1"/>
</dbReference>
<evidence type="ECO:0000256" key="5">
    <source>
        <dbReference type="ARBA" id="ARBA00022679"/>
    </source>
</evidence>
<evidence type="ECO:0000256" key="9">
    <source>
        <dbReference type="ARBA" id="ARBA00022989"/>
    </source>
</evidence>
<dbReference type="InterPro" id="IPR001996">
    <property type="entry name" value="PTS_IIB_1"/>
</dbReference>
<dbReference type="RefSeq" id="WP_117560728.1">
    <property type="nucleotide sequence ID" value="NZ_BAABZL010000001.1"/>
</dbReference>
<dbReference type="Gene3D" id="2.70.70.10">
    <property type="entry name" value="Glucose Permease (Domain IIA)"/>
    <property type="match status" value="1"/>
</dbReference>
<feature type="transmembrane region" description="Helical" evidence="12">
    <location>
        <begin position="209"/>
        <end position="230"/>
    </location>
</feature>
<dbReference type="PANTHER" id="PTHR30175">
    <property type="entry name" value="PHOSPHOTRANSFERASE SYSTEM TRANSPORT PROTEIN"/>
    <property type="match status" value="1"/>
</dbReference>
<accession>A0AAW5C310</accession>
<dbReference type="PROSITE" id="PS00371">
    <property type="entry name" value="PTS_EIIA_TYPE_1_HIS"/>
    <property type="match status" value="1"/>
</dbReference>
<feature type="transmembrane region" description="Helical" evidence="12">
    <location>
        <begin position="170"/>
        <end position="189"/>
    </location>
</feature>
<dbReference type="GO" id="GO:0008982">
    <property type="term" value="F:protein-N(PI)-phosphohistidine-sugar phosphotransferase activity"/>
    <property type="evidence" value="ECO:0007669"/>
    <property type="project" value="InterPro"/>
</dbReference>
<name>A0AAW5C310_9FIRM</name>
<feature type="domain" description="PTS EIIC type-1" evidence="15">
    <location>
        <begin position="101"/>
        <end position="456"/>
    </location>
</feature>
<reference evidence="16" key="3">
    <citation type="submission" date="2022-01" db="EMBL/GenBank/DDBJ databases">
        <title>Collection of gut derived symbiotic bacterial strains cultured from healthy donors.</title>
        <authorList>
            <person name="Lin H."/>
            <person name="Kohout C."/>
            <person name="Waligurski E."/>
            <person name="Pamer E.G."/>
        </authorList>
    </citation>
    <scope>NUCLEOTIDE SEQUENCE</scope>
    <source>
        <strain evidence="16">DFI.6.55</strain>
    </source>
</reference>
<feature type="transmembrane region" description="Helical" evidence="12">
    <location>
        <begin position="237"/>
        <end position="259"/>
    </location>
</feature>
<dbReference type="InterPro" id="IPR011297">
    <property type="entry name" value="PTS_IIABC_b_glu"/>
</dbReference>